<keyword evidence="7" id="KW-0378">Hydrolase</keyword>
<evidence type="ECO:0000256" key="11">
    <source>
        <dbReference type="SAM" id="SignalP"/>
    </source>
</evidence>
<evidence type="ECO:0000256" key="10">
    <source>
        <dbReference type="PROSITE-ProRule" id="PRU01379"/>
    </source>
</evidence>
<evidence type="ECO:0000256" key="1">
    <source>
        <dbReference type="ARBA" id="ARBA00001947"/>
    </source>
</evidence>
<dbReference type="InterPro" id="IPR000834">
    <property type="entry name" value="Peptidase_M14"/>
</dbReference>
<dbReference type="GO" id="GO:0004181">
    <property type="term" value="F:metallocarboxypeptidase activity"/>
    <property type="evidence" value="ECO:0007669"/>
    <property type="project" value="InterPro"/>
</dbReference>
<feature type="chain" id="PRO_5039903991" description="Peptidase M14 domain-containing protein" evidence="11">
    <location>
        <begin position="20"/>
        <end position="398"/>
    </location>
</feature>
<feature type="active site" description="Proton donor/acceptor" evidence="10">
    <location>
        <position position="356"/>
    </location>
</feature>
<protein>
    <recommendedName>
        <fullName evidence="12">Peptidase M14 domain-containing protein</fullName>
    </recommendedName>
</protein>
<keyword evidence="5" id="KW-0479">Metal-binding</keyword>
<dbReference type="Gene3D" id="3.40.630.10">
    <property type="entry name" value="Zn peptidases"/>
    <property type="match status" value="2"/>
</dbReference>
<dbReference type="GO" id="GO:0008270">
    <property type="term" value="F:zinc ion binding"/>
    <property type="evidence" value="ECO:0007669"/>
    <property type="project" value="InterPro"/>
</dbReference>
<evidence type="ECO:0000313" key="14">
    <source>
        <dbReference type="Proteomes" id="UP001107558"/>
    </source>
</evidence>
<comment type="similarity">
    <text evidence="2 10">Belongs to the peptidase M14 family.</text>
</comment>
<comment type="caution">
    <text evidence="13">The sequence shown here is derived from an EMBL/GenBank/DDBJ whole genome shotgun (WGS) entry which is preliminary data.</text>
</comment>
<keyword evidence="9" id="KW-0482">Metalloprotease</keyword>
<dbReference type="PANTHER" id="PTHR11705">
    <property type="entry name" value="PROTEASE FAMILY M14 CARBOXYPEPTIDASE A,B"/>
    <property type="match status" value="1"/>
</dbReference>
<dbReference type="SMART" id="SM00631">
    <property type="entry name" value="Zn_pept"/>
    <property type="match status" value="1"/>
</dbReference>
<keyword evidence="14" id="KW-1185">Reference proteome</keyword>
<dbReference type="GO" id="GO:0006508">
    <property type="term" value="P:proteolysis"/>
    <property type="evidence" value="ECO:0007669"/>
    <property type="project" value="UniProtKB-KW"/>
</dbReference>
<gene>
    <name evidence="13" type="ORF">PVAND_007038</name>
</gene>
<keyword evidence="8" id="KW-0862">Zinc</keyword>
<organism evidence="13 14">
    <name type="scientific">Polypedilum vanderplanki</name>
    <name type="common">Sleeping chironomid midge</name>
    <dbReference type="NCBI Taxonomy" id="319348"/>
    <lineage>
        <taxon>Eukaryota</taxon>
        <taxon>Metazoa</taxon>
        <taxon>Ecdysozoa</taxon>
        <taxon>Arthropoda</taxon>
        <taxon>Hexapoda</taxon>
        <taxon>Insecta</taxon>
        <taxon>Pterygota</taxon>
        <taxon>Neoptera</taxon>
        <taxon>Endopterygota</taxon>
        <taxon>Diptera</taxon>
        <taxon>Nematocera</taxon>
        <taxon>Chironomoidea</taxon>
        <taxon>Chironomidae</taxon>
        <taxon>Chironominae</taxon>
        <taxon>Polypedilum</taxon>
        <taxon>Polypedilum</taxon>
    </lineage>
</organism>
<evidence type="ECO:0000256" key="4">
    <source>
        <dbReference type="ARBA" id="ARBA00022670"/>
    </source>
</evidence>
<sequence>MKFLLKLIFCVIFIGLSYEDDCESQTTYKVNITNDDDIKFQSKMLKHEHNLGLIIDRPVRRMNSNMIFRAPHCKDDLVEELLQLYNVNNYQSEPVVKHDKRRMLFDFTEADYDQFMVNLNDFDFNIIRERYLTSYEIDMYIDYVAKMIEKINPNIKVQVKIEGKSYEKRPIKSLTLQYGNKNNPIVYIDAGIHAREWHSRSMALYIMNQMIHEAESDTNGLIHTTTIIIVANINPDGYEYSLNVDHMWRKTRRPVDWNCSGVDGMRNFDAHWSMGKDENIPCKEVYKVLYPYGYTTQNHPNKILLHRIAMAGVNAVKRKTGSTFVADQSGSKLYIAAGGSDDYAIDIGIPFTYTFELGAEELGFAVPKTEIAKTVYEGWIAIKAMIIKARTLYNYDIY</sequence>
<proteinExistence type="inferred from homology"/>
<evidence type="ECO:0000256" key="5">
    <source>
        <dbReference type="ARBA" id="ARBA00022723"/>
    </source>
</evidence>
<dbReference type="PROSITE" id="PS52035">
    <property type="entry name" value="PEPTIDASE_M14"/>
    <property type="match status" value="1"/>
</dbReference>
<dbReference type="OrthoDB" id="3626597at2759"/>
<dbReference type="PANTHER" id="PTHR11705:SF140">
    <property type="entry name" value="FI02848P-RELATED"/>
    <property type="match status" value="1"/>
</dbReference>
<accession>A0A9J6C610</accession>
<evidence type="ECO:0000256" key="2">
    <source>
        <dbReference type="ARBA" id="ARBA00005988"/>
    </source>
</evidence>
<dbReference type="EMBL" id="JADBJN010000002">
    <property type="protein sequence ID" value="KAG5677267.1"/>
    <property type="molecule type" value="Genomic_DNA"/>
</dbReference>
<feature type="signal peptide" evidence="11">
    <location>
        <begin position="1"/>
        <end position="19"/>
    </location>
</feature>
<dbReference type="GO" id="GO:0005615">
    <property type="term" value="C:extracellular space"/>
    <property type="evidence" value="ECO:0007669"/>
    <property type="project" value="TreeGrafter"/>
</dbReference>
<dbReference type="Proteomes" id="UP001107558">
    <property type="component" value="Chromosome 2"/>
</dbReference>
<evidence type="ECO:0000256" key="3">
    <source>
        <dbReference type="ARBA" id="ARBA00022645"/>
    </source>
</evidence>
<reference evidence="13" key="1">
    <citation type="submission" date="2021-03" db="EMBL/GenBank/DDBJ databases">
        <title>Chromosome level genome of the anhydrobiotic midge Polypedilum vanderplanki.</title>
        <authorList>
            <person name="Yoshida Y."/>
            <person name="Kikawada T."/>
            <person name="Gusev O."/>
        </authorList>
    </citation>
    <scope>NUCLEOTIDE SEQUENCE</scope>
    <source>
        <strain evidence="13">NIAS01</strain>
        <tissue evidence="13">Whole body or cell culture</tissue>
    </source>
</reference>
<keyword evidence="4" id="KW-0645">Protease</keyword>
<evidence type="ECO:0000259" key="12">
    <source>
        <dbReference type="PROSITE" id="PS52035"/>
    </source>
</evidence>
<feature type="domain" description="Peptidase M14" evidence="12">
    <location>
        <begin position="130"/>
        <end position="389"/>
    </location>
</feature>
<evidence type="ECO:0000256" key="7">
    <source>
        <dbReference type="ARBA" id="ARBA00022801"/>
    </source>
</evidence>
<evidence type="ECO:0000256" key="6">
    <source>
        <dbReference type="ARBA" id="ARBA00022729"/>
    </source>
</evidence>
<dbReference type="AlphaFoldDB" id="A0A9J6C610"/>
<comment type="cofactor">
    <cofactor evidence="1">
        <name>Zn(2+)</name>
        <dbReference type="ChEBI" id="CHEBI:29105"/>
    </cofactor>
</comment>
<keyword evidence="6 11" id="KW-0732">Signal</keyword>
<name>A0A9J6C610_POLVA</name>
<dbReference type="Pfam" id="PF00246">
    <property type="entry name" value="Peptidase_M14"/>
    <property type="match status" value="2"/>
</dbReference>
<dbReference type="SUPFAM" id="SSF53187">
    <property type="entry name" value="Zn-dependent exopeptidases"/>
    <property type="match status" value="1"/>
</dbReference>
<evidence type="ECO:0000256" key="8">
    <source>
        <dbReference type="ARBA" id="ARBA00022833"/>
    </source>
</evidence>
<evidence type="ECO:0000313" key="13">
    <source>
        <dbReference type="EMBL" id="KAG5677267.1"/>
    </source>
</evidence>
<evidence type="ECO:0000256" key="9">
    <source>
        <dbReference type="ARBA" id="ARBA00023049"/>
    </source>
</evidence>
<dbReference type="FunFam" id="3.40.630.10:FF:000084">
    <property type="entry name" value="Carboxypeptidase B2"/>
    <property type="match status" value="1"/>
</dbReference>
<keyword evidence="3" id="KW-0121">Carboxypeptidase</keyword>